<dbReference type="InterPro" id="IPR017871">
    <property type="entry name" value="ABC_transporter-like_CS"/>
</dbReference>
<accession>A1WJH0</accession>
<dbReference type="Proteomes" id="UP000000374">
    <property type="component" value="Chromosome"/>
</dbReference>
<dbReference type="AlphaFoldDB" id="A1WJH0"/>
<evidence type="ECO:0000256" key="10">
    <source>
        <dbReference type="ARBA" id="ARBA00023136"/>
    </source>
</evidence>
<dbReference type="PANTHER" id="PTHR43790">
    <property type="entry name" value="CARBOHYDRATE TRANSPORT ATP-BINDING PROTEIN MG119-RELATED"/>
    <property type="match status" value="1"/>
</dbReference>
<sequence length="519" mass="55383">MNAPRTPLLEMRGIDKAFGGVPALRQSRLCVGRGEVHALIGQNGAGKSTLIKILTGAYARDAGTIVFDGKGVDFKVPIAAQRAGLSTIYQELNLVPQRSVAENIFLGREPTRFGLIDWRHVEVESARILAGFGMSVDVSRPLRSCNTATQQMTAIARAVSMRAKLVIMDEPTSSLDETEVSTLFGVIRKLKADGVSVVFVSHRLDELYAVCDRITVMRDGQTVAEREMAGFPKLDLVAAMLGKELSVLQGTRRAGPDASMPEVLGVQHLRSGTRVKDASVTVRRGEIVGLGGLLGSGRTELARAVFGADAVDAGQIRIKGKLVKLDEPADAIARGVAFLSEDRKTEGIIADLSIRENLCLVLSPRLARLGIVDNRKQHEITEEFIRKLGIRCAGPDQPIRELSGGNQQKVLLARWLAAGIDLLLLDEPTRGIDVGAKAEILELIRGLADSQGLSVLIIASELEELVAASDRVAVLRDGHTVAELTGDDINESAVMAAMANGTANAAAPAQAGIQEVAHG</sequence>
<proteinExistence type="predicted"/>
<comment type="subcellular location">
    <subcellularLocation>
        <location evidence="1">Cell membrane</location>
        <topology evidence="1">Peripheral membrane protein</topology>
    </subcellularLocation>
</comment>
<dbReference type="InterPro" id="IPR003593">
    <property type="entry name" value="AAA+_ATPase"/>
</dbReference>
<dbReference type="FunFam" id="3.40.50.300:FF:000127">
    <property type="entry name" value="Ribose import ATP-binding protein RbsA"/>
    <property type="match status" value="1"/>
</dbReference>
<dbReference type="PANTHER" id="PTHR43790:SF9">
    <property type="entry name" value="GALACTOFURANOSE TRANSPORTER ATP-BINDING PROTEIN YTFR"/>
    <property type="match status" value="1"/>
</dbReference>
<keyword evidence="5" id="KW-0762">Sugar transport</keyword>
<dbReference type="KEGG" id="vei:Veis_2025"/>
<evidence type="ECO:0000259" key="11">
    <source>
        <dbReference type="PROSITE" id="PS50893"/>
    </source>
</evidence>
<dbReference type="Pfam" id="PF00005">
    <property type="entry name" value="ABC_tran"/>
    <property type="match status" value="2"/>
</dbReference>
<keyword evidence="10" id="KW-0472">Membrane</keyword>
<dbReference type="CDD" id="cd03216">
    <property type="entry name" value="ABC_Carb_Monos_I"/>
    <property type="match status" value="1"/>
</dbReference>
<dbReference type="GO" id="GO:0005886">
    <property type="term" value="C:plasma membrane"/>
    <property type="evidence" value="ECO:0007669"/>
    <property type="project" value="UniProtKB-SubCell"/>
</dbReference>
<keyword evidence="9" id="KW-1278">Translocase</keyword>
<keyword evidence="6" id="KW-0677">Repeat</keyword>
<organism evidence="12 13">
    <name type="scientific">Verminephrobacter eiseniae (strain EF01-2)</name>
    <dbReference type="NCBI Taxonomy" id="391735"/>
    <lineage>
        <taxon>Bacteria</taxon>
        <taxon>Pseudomonadati</taxon>
        <taxon>Pseudomonadota</taxon>
        <taxon>Betaproteobacteria</taxon>
        <taxon>Burkholderiales</taxon>
        <taxon>Comamonadaceae</taxon>
        <taxon>Verminephrobacter</taxon>
    </lineage>
</organism>
<feature type="domain" description="ABC transporter" evidence="11">
    <location>
        <begin position="9"/>
        <end position="244"/>
    </location>
</feature>
<evidence type="ECO:0000313" key="13">
    <source>
        <dbReference type="Proteomes" id="UP000000374"/>
    </source>
</evidence>
<dbReference type="PROSITE" id="PS50893">
    <property type="entry name" value="ABC_TRANSPORTER_2"/>
    <property type="match status" value="2"/>
</dbReference>
<dbReference type="OrthoDB" id="9776369at2"/>
<dbReference type="GO" id="GO:0016887">
    <property type="term" value="F:ATP hydrolysis activity"/>
    <property type="evidence" value="ECO:0007669"/>
    <property type="project" value="InterPro"/>
</dbReference>
<evidence type="ECO:0000256" key="2">
    <source>
        <dbReference type="ARBA" id="ARBA00022448"/>
    </source>
</evidence>
<evidence type="ECO:0000256" key="1">
    <source>
        <dbReference type="ARBA" id="ARBA00004202"/>
    </source>
</evidence>
<keyword evidence="7" id="KW-0547">Nucleotide-binding</keyword>
<dbReference type="SMART" id="SM00382">
    <property type="entry name" value="AAA"/>
    <property type="match status" value="2"/>
</dbReference>
<evidence type="ECO:0000313" key="12">
    <source>
        <dbReference type="EMBL" id="ABM57777.1"/>
    </source>
</evidence>
<dbReference type="GO" id="GO:0005524">
    <property type="term" value="F:ATP binding"/>
    <property type="evidence" value="ECO:0007669"/>
    <property type="project" value="UniProtKB-KW"/>
</dbReference>
<dbReference type="InterPro" id="IPR027417">
    <property type="entry name" value="P-loop_NTPase"/>
</dbReference>
<dbReference type="CDD" id="cd03215">
    <property type="entry name" value="ABC_Carb_Monos_II"/>
    <property type="match status" value="1"/>
</dbReference>
<evidence type="ECO:0000256" key="3">
    <source>
        <dbReference type="ARBA" id="ARBA00022475"/>
    </source>
</evidence>
<keyword evidence="4" id="KW-0997">Cell inner membrane</keyword>
<dbReference type="PROSITE" id="PS00211">
    <property type="entry name" value="ABC_TRANSPORTER_1"/>
    <property type="match status" value="1"/>
</dbReference>
<keyword evidence="2" id="KW-0813">Transport</keyword>
<protein>
    <submittedName>
        <fullName evidence="12">ABC transporter related</fullName>
    </submittedName>
</protein>
<dbReference type="eggNOG" id="COG1129">
    <property type="taxonomic scope" value="Bacteria"/>
</dbReference>
<dbReference type="InterPro" id="IPR050107">
    <property type="entry name" value="ABC_carbohydrate_import_ATPase"/>
</dbReference>
<dbReference type="Gene3D" id="3.40.50.300">
    <property type="entry name" value="P-loop containing nucleotide triphosphate hydrolases"/>
    <property type="match status" value="2"/>
</dbReference>
<name>A1WJH0_VEREI</name>
<gene>
    <name evidence="12" type="ordered locus">Veis_2025</name>
</gene>
<evidence type="ECO:0000256" key="4">
    <source>
        <dbReference type="ARBA" id="ARBA00022519"/>
    </source>
</evidence>
<dbReference type="STRING" id="391735.Veis_2025"/>
<keyword evidence="13" id="KW-1185">Reference proteome</keyword>
<evidence type="ECO:0000256" key="8">
    <source>
        <dbReference type="ARBA" id="ARBA00022840"/>
    </source>
</evidence>
<dbReference type="EMBL" id="CP000542">
    <property type="protein sequence ID" value="ABM57777.1"/>
    <property type="molecule type" value="Genomic_DNA"/>
</dbReference>
<feature type="domain" description="ABC transporter" evidence="11">
    <location>
        <begin position="258"/>
        <end position="502"/>
    </location>
</feature>
<evidence type="ECO:0000256" key="5">
    <source>
        <dbReference type="ARBA" id="ARBA00022597"/>
    </source>
</evidence>
<reference evidence="13" key="1">
    <citation type="submission" date="2006-12" db="EMBL/GenBank/DDBJ databases">
        <title>Complete sequence of chromosome 1 of Verminephrobacter eiseniae EF01-2.</title>
        <authorList>
            <person name="Copeland A."/>
            <person name="Lucas S."/>
            <person name="Lapidus A."/>
            <person name="Barry K."/>
            <person name="Detter J.C."/>
            <person name="Glavina del Rio T."/>
            <person name="Dalin E."/>
            <person name="Tice H."/>
            <person name="Pitluck S."/>
            <person name="Chertkov O."/>
            <person name="Brettin T."/>
            <person name="Bruce D."/>
            <person name="Han C."/>
            <person name="Tapia R."/>
            <person name="Gilna P."/>
            <person name="Schmutz J."/>
            <person name="Larimer F."/>
            <person name="Land M."/>
            <person name="Hauser L."/>
            <person name="Kyrpides N."/>
            <person name="Kim E."/>
            <person name="Stahl D."/>
            <person name="Richardson P."/>
        </authorList>
    </citation>
    <scope>NUCLEOTIDE SEQUENCE [LARGE SCALE GENOMIC DNA]</scope>
    <source>
        <strain evidence="13">EF01-2</strain>
    </source>
</reference>
<evidence type="ECO:0000256" key="7">
    <source>
        <dbReference type="ARBA" id="ARBA00022741"/>
    </source>
</evidence>
<keyword evidence="3" id="KW-1003">Cell membrane</keyword>
<dbReference type="SUPFAM" id="SSF52540">
    <property type="entry name" value="P-loop containing nucleoside triphosphate hydrolases"/>
    <property type="match status" value="2"/>
</dbReference>
<keyword evidence="8" id="KW-0067">ATP-binding</keyword>
<dbReference type="InterPro" id="IPR003439">
    <property type="entry name" value="ABC_transporter-like_ATP-bd"/>
</dbReference>
<evidence type="ECO:0000256" key="6">
    <source>
        <dbReference type="ARBA" id="ARBA00022737"/>
    </source>
</evidence>
<evidence type="ECO:0000256" key="9">
    <source>
        <dbReference type="ARBA" id="ARBA00022967"/>
    </source>
</evidence>
<dbReference type="HOGENOM" id="CLU_000604_92_3_4"/>